<dbReference type="InterPro" id="IPR052306">
    <property type="entry name" value="CYP450_71D"/>
</dbReference>
<comment type="similarity">
    <text evidence="2">Belongs to the cytochrome P450 family.</text>
</comment>
<dbReference type="GO" id="GO:0004497">
    <property type="term" value="F:monooxygenase activity"/>
    <property type="evidence" value="ECO:0007669"/>
    <property type="project" value="UniProtKB-KW"/>
</dbReference>
<dbReference type="GO" id="GO:0005506">
    <property type="term" value="F:iron ion binding"/>
    <property type="evidence" value="ECO:0007669"/>
    <property type="project" value="InterPro"/>
</dbReference>
<dbReference type="GO" id="GO:0020037">
    <property type="term" value="F:heme binding"/>
    <property type="evidence" value="ECO:0007669"/>
    <property type="project" value="InterPro"/>
</dbReference>
<organism evidence="9 10">
    <name type="scientific">Fraxinus pennsylvanica</name>
    <dbReference type="NCBI Taxonomy" id="56036"/>
    <lineage>
        <taxon>Eukaryota</taxon>
        <taxon>Viridiplantae</taxon>
        <taxon>Streptophyta</taxon>
        <taxon>Embryophyta</taxon>
        <taxon>Tracheophyta</taxon>
        <taxon>Spermatophyta</taxon>
        <taxon>Magnoliopsida</taxon>
        <taxon>eudicotyledons</taxon>
        <taxon>Gunneridae</taxon>
        <taxon>Pentapetalae</taxon>
        <taxon>asterids</taxon>
        <taxon>lamiids</taxon>
        <taxon>Lamiales</taxon>
        <taxon>Oleaceae</taxon>
        <taxon>Oleeae</taxon>
        <taxon>Fraxinus</taxon>
    </lineage>
</organism>
<dbReference type="GO" id="GO:0016020">
    <property type="term" value="C:membrane"/>
    <property type="evidence" value="ECO:0007669"/>
    <property type="project" value="UniProtKB-SubCell"/>
</dbReference>
<dbReference type="PRINTS" id="PR00463">
    <property type="entry name" value="EP450I"/>
</dbReference>
<dbReference type="SUPFAM" id="SSF48264">
    <property type="entry name" value="Cytochrome P450"/>
    <property type="match status" value="1"/>
</dbReference>
<dbReference type="PANTHER" id="PTHR47953">
    <property type="entry name" value="OS08G0105600 PROTEIN"/>
    <property type="match status" value="1"/>
</dbReference>
<proteinExistence type="inferred from homology"/>
<comment type="subcellular location">
    <subcellularLocation>
        <location evidence="1">Membrane</location>
        <topology evidence="1">Single-pass type II membrane protein</topology>
    </subcellularLocation>
</comment>
<keyword evidence="4" id="KW-0479">Metal-binding</keyword>
<keyword evidence="6" id="KW-0560">Oxidoreductase</keyword>
<evidence type="ECO:0000313" key="10">
    <source>
        <dbReference type="Proteomes" id="UP000834106"/>
    </source>
</evidence>
<evidence type="ECO:0000256" key="2">
    <source>
        <dbReference type="ARBA" id="ARBA00010617"/>
    </source>
</evidence>
<keyword evidence="7" id="KW-0408">Iron</keyword>
<dbReference type="InterPro" id="IPR002401">
    <property type="entry name" value="Cyt_P450_E_grp-I"/>
</dbReference>
<dbReference type="Gene3D" id="1.10.630.10">
    <property type="entry name" value="Cytochrome P450"/>
    <property type="match status" value="1"/>
</dbReference>
<evidence type="ECO:0000256" key="1">
    <source>
        <dbReference type="ARBA" id="ARBA00004606"/>
    </source>
</evidence>
<reference evidence="9" key="1">
    <citation type="submission" date="2023-05" db="EMBL/GenBank/DDBJ databases">
        <authorList>
            <person name="Huff M."/>
        </authorList>
    </citation>
    <scope>NUCLEOTIDE SEQUENCE</scope>
</reference>
<protein>
    <recommendedName>
        <fullName evidence="11">Cytochrome P450</fullName>
    </recommendedName>
</protein>
<gene>
    <name evidence="9" type="ORF">FPE_LOCUS19115</name>
</gene>
<dbReference type="InterPro" id="IPR036396">
    <property type="entry name" value="Cyt_P450_sf"/>
</dbReference>
<evidence type="ECO:0000313" key="9">
    <source>
        <dbReference type="EMBL" id="CAI9771685.1"/>
    </source>
</evidence>
<dbReference type="EMBL" id="OU503046">
    <property type="protein sequence ID" value="CAI9771685.1"/>
    <property type="molecule type" value="Genomic_DNA"/>
</dbReference>
<keyword evidence="8" id="KW-0503">Monooxygenase</keyword>
<dbReference type="GO" id="GO:0016705">
    <property type="term" value="F:oxidoreductase activity, acting on paired donors, with incorporation or reduction of molecular oxygen"/>
    <property type="evidence" value="ECO:0007669"/>
    <property type="project" value="InterPro"/>
</dbReference>
<dbReference type="AlphaFoldDB" id="A0AAD2E1T4"/>
<keyword evidence="5" id="KW-0812">Transmembrane</keyword>
<keyword evidence="3" id="KW-0349">Heme</keyword>
<dbReference type="InterPro" id="IPR001128">
    <property type="entry name" value="Cyt_P450"/>
</dbReference>
<dbReference type="PANTHER" id="PTHR47953:SF5">
    <property type="entry name" value="CYTOCHROME P450 71AV8-LIKE"/>
    <property type="match status" value="1"/>
</dbReference>
<evidence type="ECO:0000256" key="8">
    <source>
        <dbReference type="ARBA" id="ARBA00023033"/>
    </source>
</evidence>
<evidence type="ECO:0000256" key="4">
    <source>
        <dbReference type="ARBA" id="ARBA00022723"/>
    </source>
</evidence>
<keyword evidence="5" id="KW-0735">Signal-anchor</keyword>
<evidence type="ECO:0000256" key="5">
    <source>
        <dbReference type="ARBA" id="ARBA00022968"/>
    </source>
</evidence>
<sequence>MHKKIDNLLEDIVREHEEDRLNSKGESSEEDILDLFLRFKEEGEFQIVITRDIIKANIFELFTAGTDTSATVIEWAMAEMMKNPRVMEKAQAEASLQVQG</sequence>
<dbReference type="Proteomes" id="UP000834106">
    <property type="component" value="Chromosome 11"/>
</dbReference>
<dbReference type="Pfam" id="PF00067">
    <property type="entry name" value="p450"/>
    <property type="match status" value="1"/>
</dbReference>
<evidence type="ECO:0000256" key="7">
    <source>
        <dbReference type="ARBA" id="ARBA00023004"/>
    </source>
</evidence>
<accession>A0AAD2E1T4</accession>
<evidence type="ECO:0000256" key="3">
    <source>
        <dbReference type="ARBA" id="ARBA00022617"/>
    </source>
</evidence>
<keyword evidence="10" id="KW-1185">Reference proteome</keyword>
<name>A0AAD2E1T4_9LAMI</name>
<evidence type="ECO:0008006" key="11">
    <source>
        <dbReference type="Google" id="ProtNLM"/>
    </source>
</evidence>
<evidence type="ECO:0000256" key="6">
    <source>
        <dbReference type="ARBA" id="ARBA00023002"/>
    </source>
</evidence>